<organism evidence="2 3">
    <name type="scientific">Rubroshorea leprosula</name>
    <dbReference type="NCBI Taxonomy" id="152421"/>
    <lineage>
        <taxon>Eukaryota</taxon>
        <taxon>Viridiplantae</taxon>
        <taxon>Streptophyta</taxon>
        <taxon>Embryophyta</taxon>
        <taxon>Tracheophyta</taxon>
        <taxon>Spermatophyta</taxon>
        <taxon>Magnoliopsida</taxon>
        <taxon>eudicotyledons</taxon>
        <taxon>Gunneridae</taxon>
        <taxon>Pentapetalae</taxon>
        <taxon>rosids</taxon>
        <taxon>malvids</taxon>
        <taxon>Malvales</taxon>
        <taxon>Dipterocarpaceae</taxon>
        <taxon>Rubroshorea</taxon>
    </lineage>
</organism>
<gene>
    <name evidence="2" type="ORF">SLEP1_g6851</name>
</gene>
<feature type="region of interest" description="Disordered" evidence="1">
    <location>
        <begin position="1"/>
        <end position="22"/>
    </location>
</feature>
<comment type="caution">
    <text evidence="2">The sequence shown here is derived from an EMBL/GenBank/DDBJ whole genome shotgun (WGS) entry which is preliminary data.</text>
</comment>
<evidence type="ECO:0000313" key="3">
    <source>
        <dbReference type="Proteomes" id="UP001054252"/>
    </source>
</evidence>
<dbReference type="Pfam" id="PF03004">
    <property type="entry name" value="Transposase_24"/>
    <property type="match status" value="1"/>
</dbReference>
<feature type="region of interest" description="Disordered" evidence="1">
    <location>
        <begin position="43"/>
        <end position="76"/>
    </location>
</feature>
<reference evidence="2 3" key="1">
    <citation type="journal article" date="2021" name="Commun. Biol.">
        <title>The genome of Shorea leprosula (Dipterocarpaceae) highlights the ecological relevance of drought in aseasonal tropical rainforests.</title>
        <authorList>
            <person name="Ng K.K.S."/>
            <person name="Kobayashi M.J."/>
            <person name="Fawcett J.A."/>
            <person name="Hatakeyama M."/>
            <person name="Paape T."/>
            <person name="Ng C.H."/>
            <person name="Ang C.C."/>
            <person name="Tnah L.H."/>
            <person name="Lee C.T."/>
            <person name="Nishiyama T."/>
            <person name="Sese J."/>
            <person name="O'Brien M.J."/>
            <person name="Copetti D."/>
            <person name="Mohd Noor M.I."/>
            <person name="Ong R.C."/>
            <person name="Putra M."/>
            <person name="Sireger I.Z."/>
            <person name="Indrioko S."/>
            <person name="Kosugi Y."/>
            <person name="Izuno A."/>
            <person name="Isagi Y."/>
            <person name="Lee S.L."/>
            <person name="Shimizu K.K."/>
        </authorList>
    </citation>
    <scope>NUCLEOTIDE SEQUENCE [LARGE SCALE GENOMIC DNA]</scope>
    <source>
        <strain evidence="2">214</strain>
    </source>
</reference>
<protein>
    <recommendedName>
        <fullName evidence="4">Transposase, Ptta/En/Spm, plant</fullName>
    </recommendedName>
</protein>
<dbReference type="Proteomes" id="UP001054252">
    <property type="component" value="Unassembled WGS sequence"/>
</dbReference>
<dbReference type="EMBL" id="BPVZ01000007">
    <property type="protein sequence ID" value="GKU93243.1"/>
    <property type="molecule type" value="Genomic_DNA"/>
</dbReference>
<feature type="compositionally biased region" description="Basic residues" evidence="1">
    <location>
        <begin position="61"/>
        <end position="71"/>
    </location>
</feature>
<proteinExistence type="predicted"/>
<name>A0AAV5HWW0_9ROSI</name>
<accession>A0AAV5HWW0</accession>
<dbReference type="AlphaFoldDB" id="A0AAV5HWW0"/>
<dbReference type="InterPro" id="IPR004252">
    <property type="entry name" value="Probable_transposase_24"/>
</dbReference>
<keyword evidence="3" id="KW-1185">Reference proteome</keyword>
<evidence type="ECO:0008006" key="4">
    <source>
        <dbReference type="Google" id="ProtNLM"/>
    </source>
</evidence>
<evidence type="ECO:0000313" key="2">
    <source>
        <dbReference type="EMBL" id="GKU93243.1"/>
    </source>
</evidence>
<evidence type="ECO:0000256" key="1">
    <source>
        <dbReference type="SAM" id="MobiDB-lite"/>
    </source>
</evidence>
<feature type="compositionally biased region" description="Low complexity" evidence="1">
    <location>
        <begin position="453"/>
        <end position="464"/>
    </location>
</feature>
<sequence length="485" mass="54620">MSSGPINFARSRSTSGRRGRHNSVDLICDVTPVLDVGHTRSISPQGSIHAAASSHNEKQKGRGPNKPKRAARKADERPFIQISHKGTFLDIEVPRLITTLWKRVYDGDYFTYDLFPEQKRLQVWELFKTHYQWGLEDEDAVRKTFLRSMKKGWGDNMKDERDKWRANGEYRPVWVPEHLWPTLCAYWDSAEFHNLSERGKKNRASGERVTHTTGSVSFDVHEERMTKATGGVRPAHQELYKETHTLRKGVPQGQEAPWCGDKHKTRHDTYVNECSATYGSDSASWPPRDNDAWATAVGGCHSNFMPGIGSQVNPEELGFTYRKRQPMGTSYVSLMISDMAEKQAKDREAMQMMRDEIGQVKEQREAMQRMLEDMGKMQASLSQQFATFSAYGMRPPTATPSLPHTGQAFPPVGTSFPTAGPSFHASGPSFPHAMPMQMPIEPAFPMGQMGRQSGSPGTPSTNPPQDDYGYQPRFNADYQGPFGPE</sequence>
<feature type="region of interest" description="Disordered" evidence="1">
    <location>
        <begin position="441"/>
        <end position="485"/>
    </location>
</feature>